<gene>
    <name evidence="1" type="ORF">EVAR_72067_1</name>
</gene>
<keyword evidence="2" id="KW-1185">Reference proteome</keyword>
<proteinExistence type="predicted"/>
<evidence type="ECO:0000313" key="2">
    <source>
        <dbReference type="Proteomes" id="UP000299102"/>
    </source>
</evidence>
<dbReference type="AlphaFoldDB" id="A0A4C2A7E7"/>
<evidence type="ECO:0000313" key="1">
    <source>
        <dbReference type="EMBL" id="GBP96781.1"/>
    </source>
</evidence>
<dbReference type="EMBL" id="BGZK01002834">
    <property type="protein sequence ID" value="GBP96781.1"/>
    <property type="molecule type" value="Genomic_DNA"/>
</dbReference>
<organism evidence="1 2">
    <name type="scientific">Eumeta variegata</name>
    <name type="common">Bagworm moth</name>
    <name type="synonym">Eumeta japonica</name>
    <dbReference type="NCBI Taxonomy" id="151549"/>
    <lineage>
        <taxon>Eukaryota</taxon>
        <taxon>Metazoa</taxon>
        <taxon>Ecdysozoa</taxon>
        <taxon>Arthropoda</taxon>
        <taxon>Hexapoda</taxon>
        <taxon>Insecta</taxon>
        <taxon>Pterygota</taxon>
        <taxon>Neoptera</taxon>
        <taxon>Endopterygota</taxon>
        <taxon>Lepidoptera</taxon>
        <taxon>Glossata</taxon>
        <taxon>Ditrysia</taxon>
        <taxon>Tineoidea</taxon>
        <taxon>Psychidae</taxon>
        <taxon>Oiketicinae</taxon>
        <taxon>Eumeta</taxon>
    </lineage>
</organism>
<name>A0A4C2A7E7_EUMVA</name>
<sequence length="90" mass="10766">MLTGHGCFRKRFCDMKLRQRKKRDCGRSEQPRGYVLRDRPLYNGISKIMDALEYAVERLIHFADMTSGENQEKFQRTQKVSPEMTFIEKY</sequence>
<dbReference type="Proteomes" id="UP000299102">
    <property type="component" value="Unassembled WGS sequence"/>
</dbReference>
<accession>A0A4C2A7E7</accession>
<reference evidence="1 2" key="1">
    <citation type="journal article" date="2019" name="Commun. Biol.">
        <title>The bagworm genome reveals a unique fibroin gene that provides high tensile strength.</title>
        <authorList>
            <person name="Kono N."/>
            <person name="Nakamura H."/>
            <person name="Ohtoshi R."/>
            <person name="Tomita M."/>
            <person name="Numata K."/>
            <person name="Arakawa K."/>
        </authorList>
    </citation>
    <scope>NUCLEOTIDE SEQUENCE [LARGE SCALE GENOMIC DNA]</scope>
</reference>
<comment type="caution">
    <text evidence="1">The sequence shown here is derived from an EMBL/GenBank/DDBJ whole genome shotgun (WGS) entry which is preliminary data.</text>
</comment>
<protein>
    <submittedName>
        <fullName evidence="1">Uncharacterized protein</fullName>
    </submittedName>
</protein>